<organism evidence="2 3">
    <name type="scientific">Marivibrio halodurans</name>
    <dbReference type="NCBI Taxonomy" id="2039722"/>
    <lineage>
        <taxon>Bacteria</taxon>
        <taxon>Pseudomonadati</taxon>
        <taxon>Pseudomonadota</taxon>
        <taxon>Alphaproteobacteria</taxon>
        <taxon>Rhodospirillales</taxon>
        <taxon>Rhodospirillaceae</taxon>
        <taxon>Marivibrio</taxon>
    </lineage>
</organism>
<feature type="compositionally biased region" description="Low complexity" evidence="1">
    <location>
        <begin position="128"/>
        <end position="141"/>
    </location>
</feature>
<comment type="caution">
    <text evidence="2">The sequence shown here is derived from an EMBL/GenBank/DDBJ whole genome shotgun (WGS) entry which is preliminary data.</text>
</comment>
<dbReference type="InterPro" id="IPR021259">
    <property type="entry name" value="DUF2817"/>
</dbReference>
<dbReference type="AlphaFoldDB" id="A0A8J7SH00"/>
<accession>A0A8J7SH00</accession>
<feature type="region of interest" description="Disordered" evidence="1">
    <location>
        <begin position="120"/>
        <end position="142"/>
    </location>
</feature>
<reference evidence="2" key="1">
    <citation type="submission" date="2021-04" db="EMBL/GenBank/DDBJ databases">
        <authorList>
            <person name="Zhang D.-C."/>
        </authorList>
    </citation>
    <scope>NUCLEOTIDE SEQUENCE</scope>
    <source>
        <strain evidence="2">CGMCC 1.15697</strain>
    </source>
</reference>
<gene>
    <name evidence="2" type="ORF">KAJ83_03495</name>
</gene>
<dbReference type="EMBL" id="JAGMWN010000001">
    <property type="protein sequence ID" value="MBP5856058.1"/>
    <property type="molecule type" value="Genomic_DNA"/>
</dbReference>
<keyword evidence="3" id="KW-1185">Reference proteome</keyword>
<evidence type="ECO:0000313" key="2">
    <source>
        <dbReference type="EMBL" id="MBP5856058.1"/>
    </source>
</evidence>
<name>A0A8J7SH00_9PROT</name>
<proteinExistence type="predicted"/>
<evidence type="ECO:0000256" key="1">
    <source>
        <dbReference type="SAM" id="MobiDB-lite"/>
    </source>
</evidence>
<dbReference type="Pfam" id="PF10994">
    <property type="entry name" value="DUF2817"/>
    <property type="match status" value="2"/>
</dbReference>
<dbReference type="Proteomes" id="UP000672602">
    <property type="component" value="Unassembled WGS sequence"/>
</dbReference>
<sequence>MAEGASFFSDDVATARAGFLAACDRIGLRVDSFPGHDPADGRAGTGGASAPVRAPFFCDVARLGSPEATRMLVLFPAAGGGAGFAGAGVVRGVLAGGLIRDLPREVACLLVHAVNPTGPAWPPAEDMPAQPQRPGGAAPRADWSDGMLSAAERRFAAYEQAQRFDRERLAGRTLASLAPPAWGRDVLEAIAARHLAGRERLLFVDVRTGPGPFGEIERIAPRGGGSAEAASRWTGLTLPGGTSAASTAAAPSGGLPAYVEGPGREKATVMLEAGTYSMATLLQASGPISEGRPRDLGADGPAIAAYPREIDWREGLWRAASDLIRRGFKGLAEDK</sequence>
<protein>
    <submittedName>
        <fullName evidence="2">DUF2817 domain-containing protein</fullName>
    </submittedName>
</protein>
<dbReference type="RefSeq" id="WP_210680608.1">
    <property type="nucleotide sequence ID" value="NZ_JAGMWN010000001.1"/>
</dbReference>
<evidence type="ECO:0000313" key="3">
    <source>
        <dbReference type="Proteomes" id="UP000672602"/>
    </source>
</evidence>